<keyword evidence="1" id="KW-0732">Signal</keyword>
<dbReference type="OMA" id="ECSCSFK"/>
<reference evidence="2 3" key="2">
    <citation type="submission" date="2013-02" db="EMBL/GenBank/DDBJ databases">
        <title>The Genome Sequence of Plasmodium falciparum CAMP/Malaysia.</title>
        <authorList>
            <consortium name="The Broad Institute Genome Sequencing Platform"/>
            <consortium name="The Broad Institute Genome Sequencing Center for Infectious Disease"/>
            <person name="Neafsey D."/>
            <person name="Cheeseman I."/>
            <person name="Volkman S."/>
            <person name="Adams J."/>
            <person name="Walker B."/>
            <person name="Young S.K."/>
            <person name="Zeng Q."/>
            <person name="Gargeya S."/>
            <person name="Fitzgerald M."/>
            <person name="Haas B."/>
            <person name="Abouelleil A."/>
            <person name="Alvarado L."/>
            <person name="Arachchi H.M."/>
            <person name="Berlin A.M."/>
            <person name="Chapman S.B."/>
            <person name="Dewar J."/>
            <person name="Goldberg J."/>
            <person name="Griggs A."/>
            <person name="Gujja S."/>
            <person name="Hansen M."/>
            <person name="Howarth C."/>
            <person name="Imamovic A."/>
            <person name="Larimer J."/>
            <person name="McCowan C."/>
            <person name="Murphy C."/>
            <person name="Neiman D."/>
            <person name="Pearson M."/>
            <person name="Priest M."/>
            <person name="Roberts A."/>
            <person name="Saif S."/>
            <person name="Shea T."/>
            <person name="Sisk P."/>
            <person name="Sykes S."/>
            <person name="Wortman J."/>
            <person name="Nusbaum C."/>
            <person name="Birren B."/>
        </authorList>
    </citation>
    <scope>NUCLEOTIDE SEQUENCE [LARGE SCALE GENOMIC DNA]</scope>
    <source>
        <strain evidence="2 3">CAMP/Malaysia</strain>
    </source>
</reference>
<sequence length="224" mass="26285">MNKMNKIICLMLYVSLINLTQSKNVVSSFIKYINYKINTPKEISKVIKMGNTLVCLNGNNNYISNECSCLFKTLKDFEKNCSSNLKKNQEEAKLCAEERCEICCNLKKNEYQKYSSHSILQYELDCKKKCTKSKLISKANEQDYKIAFKKIIELIRIFFPVNVLNYYPISNKGKATYTNQILNNTDYDKIRDDLNSEVSIQGNRKKKKKKKKKKKNDIIFFFDF</sequence>
<evidence type="ECO:0008006" key="4">
    <source>
        <dbReference type="Google" id="ProtNLM"/>
    </source>
</evidence>
<gene>
    <name evidence="2" type="ORF">PFMC_01750</name>
</gene>
<organism evidence="2 3">
    <name type="scientific">Plasmodium falciparum (isolate Camp / Malaysia)</name>
    <dbReference type="NCBI Taxonomy" id="5835"/>
    <lineage>
        <taxon>Eukaryota</taxon>
        <taxon>Sar</taxon>
        <taxon>Alveolata</taxon>
        <taxon>Apicomplexa</taxon>
        <taxon>Aconoidasida</taxon>
        <taxon>Haemosporida</taxon>
        <taxon>Plasmodiidae</taxon>
        <taxon>Plasmodium</taxon>
        <taxon>Plasmodium (Laverania)</taxon>
    </lineage>
</organism>
<evidence type="ECO:0000313" key="3">
    <source>
        <dbReference type="Proteomes" id="UP000030694"/>
    </source>
</evidence>
<dbReference type="AlphaFoldDB" id="A0A024XBG7"/>
<proteinExistence type="predicted"/>
<accession>A0A024XBG7</accession>
<evidence type="ECO:0000313" key="2">
    <source>
        <dbReference type="EMBL" id="ETW62400.1"/>
    </source>
</evidence>
<name>A0A024XBG7_PLAFC</name>
<dbReference type="Proteomes" id="UP000030694">
    <property type="component" value="Unassembled WGS sequence"/>
</dbReference>
<reference evidence="2 3" key="1">
    <citation type="submission" date="2013-02" db="EMBL/GenBank/DDBJ databases">
        <title>The Genome Annotation of Plasmodium falciparum CAMP/Malaysia.</title>
        <authorList>
            <consortium name="The Broad Institute Genome Sequencing Platform"/>
            <consortium name="The Broad Institute Genome Sequencing Center for Infectious Disease"/>
            <person name="Neafsey D."/>
            <person name="Hoffman S."/>
            <person name="Volkman S."/>
            <person name="Rosenthal P."/>
            <person name="Walker B."/>
            <person name="Young S.K."/>
            <person name="Zeng Q."/>
            <person name="Gargeya S."/>
            <person name="Fitzgerald M."/>
            <person name="Haas B."/>
            <person name="Abouelleil A."/>
            <person name="Allen A.W."/>
            <person name="Alvarado L."/>
            <person name="Arachchi H.M."/>
            <person name="Berlin A.M."/>
            <person name="Chapman S.B."/>
            <person name="Gainer-Dewar J."/>
            <person name="Goldberg J."/>
            <person name="Griggs A."/>
            <person name="Gujja S."/>
            <person name="Hansen M."/>
            <person name="Howarth C."/>
            <person name="Imamovic A."/>
            <person name="Ireland A."/>
            <person name="Larimer J."/>
            <person name="McCowan C."/>
            <person name="Murphy C."/>
            <person name="Pearson M."/>
            <person name="Poon T.W."/>
            <person name="Priest M."/>
            <person name="Roberts A."/>
            <person name="Saif S."/>
            <person name="Shea T."/>
            <person name="Sisk P."/>
            <person name="Sykes S."/>
            <person name="Wortman J."/>
            <person name="Nusbaum C."/>
            <person name="Birren B."/>
        </authorList>
    </citation>
    <scope>NUCLEOTIDE SEQUENCE [LARGE SCALE GENOMIC DNA]</scope>
    <source>
        <strain evidence="2 3">CAMP/Malaysia</strain>
    </source>
</reference>
<dbReference type="OrthoDB" id="368885at2759"/>
<dbReference type="EMBL" id="KI927502">
    <property type="protein sequence ID" value="ETW62400.1"/>
    <property type="molecule type" value="Genomic_DNA"/>
</dbReference>
<feature type="chain" id="PRO_5001537933" description="Secreted ookinete protein" evidence="1">
    <location>
        <begin position="23"/>
        <end position="224"/>
    </location>
</feature>
<feature type="signal peptide" evidence="1">
    <location>
        <begin position="1"/>
        <end position="22"/>
    </location>
</feature>
<evidence type="ECO:0000256" key="1">
    <source>
        <dbReference type="SAM" id="SignalP"/>
    </source>
</evidence>
<protein>
    <recommendedName>
        <fullName evidence="4">Secreted ookinete protein</fullName>
    </recommendedName>
</protein>